<evidence type="ECO:0000313" key="4">
    <source>
        <dbReference type="Proteomes" id="UP001470230"/>
    </source>
</evidence>
<feature type="coiled-coil region" evidence="1">
    <location>
        <begin position="299"/>
        <end position="333"/>
    </location>
</feature>
<feature type="compositionally biased region" description="Low complexity" evidence="2">
    <location>
        <begin position="521"/>
        <end position="533"/>
    </location>
</feature>
<name>A0ABR2JXF0_9EUKA</name>
<feature type="compositionally biased region" description="Polar residues" evidence="2">
    <location>
        <begin position="539"/>
        <end position="553"/>
    </location>
</feature>
<reference evidence="3 4" key="1">
    <citation type="submission" date="2024-04" db="EMBL/GenBank/DDBJ databases">
        <title>Tritrichomonas musculus Genome.</title>
        <authorList>
            <person name="Alves-Ferreira E."/>
            <person name="Grigg M."/>
            <person name="Lorenzi H."/>
            <person name="Galac M."/>
        </authorList>
    </citation>
    <scope>NUCLEOTIDE SEQUENCE [LARGE SCALE GENOMIC DNA]</scope>
    <source>
        <strain evidence="3 4">EAF2021</strain>
    </source>
</reference>
<sequence>MIGESSFVRKREPDEVLKALFKQRKKWFIDSLSAAVESVTSDQLVYQMFQVPSSQLYIPDRICEIVIHSLSDDKEEYIKQLLYFLSENSNYVDFNELERVGSQLLNLSSKQIQIEINQRNKIKELNSSSIIENQRLQILLHKLTILNTLVLAIAQEMRAFKRRIPLLLGKYQNLLKSHITDYVSKTKITVDDLKFQNKRLKSENSKLVEFNQNVSTSHTEEVTILKNSLTKYQVKYNKLKSAKSQSDIMSEKYQKQLKTTQDELVSIQKVNNSMQTELSKIKEKSDINDSIQFQQTNELNIMKKQIQEYKEKIRQDQQRISQLESKIQSHEEMTSKKFQNLIISQKIIKKLKDEFEKVSFVLHELRNIDINEDGNNGNSNEEIIDRIRMIKSKIESKNFESEMLSGLKEKCEELMLTKSKIKQNFSDELSASNFRELSFLIEICTNLTVQDELHQILSQLNEKFEISKINSGSNETITKLFRQLNRKTKENQRLSIINQKLQSQKDDLQQQLGDIKMQLRSNPSLSPLLPTSSRMIFSPSKSTNDITVSTPKVTTKSEIGNQTFDDSASPIFNMNQRQNFTLSPQRFPLNNFSENDEGDDEGENELIDNEIFNKNNNFTDIKNILNPNKARIKSNENYDQNEEFTLIQTLSALFDMNDADEIPNRISGLVEKSEEYDHFQAALCSSLNIDHNDQKNESKANSNYNEIMVHIEKLKFENKKMKSREEKIKMLLNNQVPSSQIPNEIAKIIKNMKYIQKLLSKGSFDSCQELFENYYSMKKLNKAFIEREDMFRNCFSKYEFDKMPQLLSSLIKENKKFHSIEKELEKVESSVSIFQIPKFILQIRANFAKFMETFCRIIFNNLRIRLSELKLKNSDNLISDFEDNTELINDIAKIEEMKLLLPLDDAIDIRGFVKRIL</sequence>
<dbReference type="Proteomes" id="UP001470230">
    <property type="component" value="Unassembled WGS sequence"/>
</dbReference>
<keyword evidence="1" id="KW-0175">Coiled coil</keyword>
<evidence type="ECO:0000313" key="3">
    <source>
        <dbReference type="EMBL" id="KAK8883541.1"/>
    </source>
</evidence>
<organism evidence="3 4">
    <name type="scientific">Tritrichomonas musculus</name>
    <dbReference type="NCBI Taxonomy" id="1915356"/>
    <lineage>
        <taxon>Eukaryota</taxon>
        <taxon>Metamonada</taxon>
        <taxon>Parabasalia</taxon>
        <taxon>Tritrichomonadida</taxon>
        <taxon>Tritrichomonadidae</taxon>
        <taxon>Tritrichomonas</taxon>
    </lineage>
</organism>
<keyword evidence="4" id="KW-1185">Reference proteome</keyword>
<feature type="coiled-coil region" evidence="1">
    <location>
        <begin position="484"/>
        <end position="518"/>
    </location>
</feature>
<proteinExistence type="predicted"/>
<feature type="region of interest" description="Disordered" evidence="2">
    <location>
        <begin position="521"/>
        <end position="553"/>
    </location>
</feature>
<protein>
    <submittedName>
        <fullName evidence="3">Uncharacterized protein</fullName>
    </submittedName>
</protein>
<dbReference type="EMBL" id="JAPFFF010000008">
    <property type="protein sequence ID" value="KAK8883541.1"/>
    <property type="molecule type" value="Genomic_DNA"/>
</dbReference>
<accession>A0ABR2JXF0</accession>
<gene>
    <name evidence="3" type="ORF">M9Y10_042635</name>
</gene>
<evidence type="ECO:0000256" key="2">
    <source>
        <dbReference type="SAM" id="MobiDB-lite"/>
    </source>
</evidence>
<evidence type="ECO:0000256" key="1">
    <source>
        <dbReference type="SAM" id="Coils"/>
    </source>
</evidence>
<comment type="caution">
    <text evidence="3">The sequence shown here is derived from an EMBL/GenBank/DDBJ whole genome shotgun (WGS) entry which is preliminary data.</text>
</comment>